<dbReference type="NCBIfam" id="TIGR00254">
    <property type="entry name" value="GGDEF"/>
    <property type="match status" value="1"/>
</dbReference>
<keyword evidence="1" id="KW-0472">Membrane</keyword>
<dbReference type="SMART" id="SM00267">
    <property type="entry name" value="GGDEF"/>
    <property type="match status" value="1"/>
</dbReference>
<dbReference type="InterPro" id="IPR050469">
    <property type="entry name" value="Diguanylate_Cyclase"/>
</dbReference>
<evidence type="ECO:0000259" key="2">
    <source>
        <dbReference type="PROSITE" id="PS50887"/>
    </source>
</evidence>
<dbReference type="Gene3D" id="3.30.70.270">
    <property type="match status" value="1"/>
</dbReference>
<dbReference type="PANTHER" id="PTHR45138:SF9">
    <property type="entry name" value="DIGUANYLATE CYCLASE DGCM-RELATED"/>
    <property type="match status" value="1"/>
</dbReference>
<feature type="transmembrane region" description="Helical" evidence="1">
    <location>
        <begin position="139"/>
        <end position="157"/>
    </location>
</feature>
<dbReference type="InterPro" id="IPR029787">
    <property type="entry name" value="Nucleotide_cyclase"/>
</dbReference>
<gene>
    <name evidence="3" type="primary">yfiN</name>
    <name evidence="3" type="ORF">NCTC8139_02004</name>
</gene>
<dbReference type="CDD" id="cd01949">
    <property type="entry name" value="GGDEF"/>
    <property type="match status" value="1"/>
</dbReference>
<reference evidence="3 4" key="1">
    <citation type="submission" date="2019-02" db="EMBL/GenBank/DDBJ databases">
        <authorList>
            <consortium name="Pathogen Informatics"/>
        </authorList>
    </citation>
    <scope>NUCLEOTIDE SEQUENCE [LARGE SCALE GENOMIC DNA]</scope>
    <source>
        <strain evidence="3 4">3012STDY6756503</strain>
    </source>
</reference>
<dbReference type="Proteomes" id="UP000360750">
    <property type="component" value="Unassembled WGS sequence"/>
</dbReference>
<name>A0ABD7V279_9ACTN</name>
<dbReference type="GO" id="GO:0052621">
    <property type="term" value="F:diguanylate cyclase activity"/>
    <property type="evidence" value="ECO:0007669"/>
    <property type="project" value="UniProtKB-EC"/>
</dbReference>
<dbReference type="PROSITE" id="PS50887">
    <property type="entry name" value="GGDEF"/>
    <property type="match status" value="1"/>
</dbReference>
<dbReference type="InterPro" id="IPR000160">
    <property type="entry name" value="GGDEF_dom"/>
</dbReference>
<protein>
    <submittedName>
        <fullName evidence="3">Probable diguanylate cyclase YfiN</fullName>
        <ecNumber evidence="3">2.7.7.65</ecNumber>
    </submittedName>
</protein>
<dbReference type="PANTHER" id="PTHR45138">
    <property type="entry name" value="REGULATORY COMPONENTS OF SENSORY TRANSDUCTION SYSTEM"/>
    <property type="match status" value="1"/>
</dbReference>
<dbReference type="EC" id="2.7.7.65" evidence="3"/>
<evidence type="ECO:0000313" key="4">
    <source>
        <dbReference type="Proteomes" id="UP000360750"/>
    </source>
</evidence>
<dbReference type="InterPro" id="IPR043128">
    <property type="entry name" value="Rev_trsase/Diguanyl_cyclase"/>
</dbReference>
<feature type="transmembrane region" description="Helical" evidence="1">
    <location>
        <begin position="116"/>
        <end position="133"/>
    </location>
</feature>
<dbReference type="Pfam" id="PF00990">
    <property type="entry name" value="GGDEF"/>
    <property type="match status" value="1"/>
</dbReference>
<keyword evidence="1" id="KW-0812">Transmembrane</keyword>
<evidence type="ECO:0000256" key="1">
    <source>
        <dbReference type="SAM" id="Phobius"/>
    </source>
</evidence>
<dbReference type="AlphaFoldDB" id="A0ABD7V279"/>
<keyword evidence="3" id="KW-0548">Nucleotidyltransferase</keyword>
<keyword evidence="1" id="KW-1133">Transmembrane helix</keyword>
<comment type="caution">
    <text evidence="3">The sequence shown here is derived from an EMBL/GenBank/DDBJ whole genome shotgun (WGS) entry which is preliminary data.</text>
</comment>
<accession>A0ABD7V279</accession>
<dbReference type="EMBL" id="CAACYD010000006">
    <property type="protein sequence ID" value="VFA88459.1"/>
    <property type="molecule type" value="Genomic_DNA"/>
</dbReference>
<dbReference type="SUPFAM" id="SSF55073">
    <property type="entry name" value="Nucleotide cyclase"/>
    <property type="match status" value="1"/>
</dbReference>
<proteinExistence type="predicted"/>
<evidence type="ECO:0000313" key="3">
    <source>
        <dbReference type="EMBL" id="VFA88459.1"/>
    </source>
</evidence>
<keyword evidence="3" id="KW-0808">Transferase</keyword>
<feature type="transmembrane region" description="Helical" evidence="1">
    <location>
        <begin position="188"/>
        <end position="207"/>
    </location>
</feature>
<organism evidence="3 4">
    <name type="scientific">Gordonia paraffinivorans</name>
    <dbReference type="NCBI Taxonomy" id="175628"/>
    <lineage>
        <taxon>Bacteria</taxon>
        <taxon>Bacillati</taxon>
        <taxon>Actinomycetota</taxon>
        <taxon>Actinomycetes</taxon>
        <taxon>Mycobacteriales</taxon>
        <taxon>Gordoniaceae</taxon>
        <taxon>Gordonia</taxon>
    </lineage>
</organism>
<feature type="transmembrane region" description="Helical" evidence="1">
    <location>
        <begin position="75"/>
        <end position="95"/>
    </location>
</feature>
<feature type="transmembrane region" description="Helical" evidence="1">
    <location>
        <begin position="48"/>
        <end position="69"/>
    </location>
</feature>
<feature type="transmembrane region" description="Helical" evidence="1">
    <location>
        <begin position="164"/>
        <end position="182"/>
    </location>
</feature>
<sequence>MARHPPISGVEQVKESAGRREIARGTAIYDETHHVLQQIRLRESHIRYSIAALVLVFGLIAFCGLFSPASAQGSVIRSVIIGTAAASTIPAAVMVSRIHLGEIWWTKRSQVRGFNTWFVIYADVGTAICVFATADPRVALCFCVLFAVVGSYSAHFVKPSVAYAHMIFSSTVTCVLGVGIWLDGVAPIIAFTTTLAILVAVNSTVTLHQGYTSDMQRTLRHQLRMANTDPLTGLLNRRGFILATTTLLRDGTAGHFALFIVDVDRFKRINDDHGHATGDLVLQRLAGILEQAVDEPAVIARLGGDEFAIAVHLDELAAGVVAERICGSPVELDDGDQTTVSLGVAVGPIPGGQLIDEAATARIQRDFALADAALFESKSARRGTYTITRAGEIAS</sequence>
<feature type="domain" description="GGDEF" evidence="2">
    <location>
        <begin position="254"/>
        <end position="390"/>
    </location>
</feature>